<dbReference type="Pfam" id="PF03982">
    <property type="entry name" value="DAGAT"/>
    <property type="match status" value="1"/>
</dbReference>
<evidence type="ECO:0000256" key="5">
    <source>
        <dbReference type="ARBA" id="ARBA00013244"/>
    </source>
</evidence>
<evidence type="ECO:0000256" key="10">
    <source>
        <dbReference type="ARBA" id="ARBA00022824"/>
    </source>
</evidence>
<evidence type="ECO:0000256" key="6">
    <source>
        <dbReference type="ARBA" id="ARBA00022516"/>
    </source>
</evidence>
<comment type="catalytic activity">
    <reaction evidence="15 16">
        <text>an acyl-CoA + a 1,2-diacyl-sn-glycerol = a triacyl-sn-glycerol + CoA</text>
        <dbReference type="Rhea" id="RHEA:10868"/>
        <dbReference type="ChEBI" id="CHEBI:17815"/>
        <dbReference type="ChEBI" id="CHEBI:57287"/>
        <dbReference type="ChEBI" id="CHEBI:58342"/>
        <dbReference type="ChEBI" id="CHEBI:64615"/>
        <dbReference type="EC" id="2.3.1.20"/>
    </reaction>
</comment>
<evidence type="ECO:0000256" key="14">
    <source>
        <dbReference type="ARBA" id="ARBA00023315"/>
    </source>
</evidence>
<evidence type="ECO:0000256" key="2">
    <source>
        <dbReference type="ARBA" id="ARBA00004771"/>
    </source>
</evidence>
<evidence type="ECO:0000256" key="12">
    <source>
        <dbReference type="ARBA" id="ARBA00023098"/>
    </source>
</evidence>
<keyword evidence="18" id="KW-1185">Reference proteome</keyword>
<keyword evidence="14 16" id="KW-0012">Acyltransferase</keyword>
<evidence type="ECO:0000256" key="3">
    <source>
        <dbReference type="ARBA" id="ARBA00005189"/>
    </source>
</evidence>
<keyword evidence="11 16" id="KW-1133">Transmembrane helix</keyword>
<comment type="function">
    <text evidence="16">Catalyzes the terminal and only committed step in triacylglycerol synthesis by using diacylglycerol and fatty acyl CoA as substrates.</text>
</comment>
<keyword evidence="8 16" id="KW-0812">Transmembrane</keyword>
<evidence type="ECO:0000256" key="13">
    <source>
        <dbReference type="ARBA" id="ARBA00023136"/>
    </source>
</evidence>
<evidence type="ECO:0000256" key="16">
    <source>
        <dbReference type="RuleBase" id="RU367023"/>
    </source>
</evidence>
<sequence length="330" mass="37708">MVEIAPLHVPLQRRRQTFSVFLWASFLPICLVLFLFGLAVPLFWPILFAYLIWAYFDTAPRTGSRRNNWIRSLPCWRWFVEFFPIAIVKEAELDPKQNYLFGYHPHGIIAVGAWGAFGTEGAHVSKIFPGLNIRLLTLDSNFNVPFYRDLLMAFGLASVDKKSCNNILQKGPGNSCMIVVGGASESLTAFPGTFNLILKRRYGFVKVAMRNGARLVPVLSFGETDVYDQVQAPAGTWLHKVQRKIQDIFGFTTPIFIGRGIFIYDFGALPRRRPIHVVVGTPIEVKQMDNPTNEDAEVYHKQYMNQLQEIFEKYKDVYAAERQSDLKFVE</sequence>
<dbReference type="PANTHER" id="PTHR12317">
    <property type="entry name" value="DIACYLGLYCEROL O-ACYLTRANSFERASE"/>
    <property type="match status" value="1"/>
</dbReference>
<evidence type="ECO:0000313" key="18">
    <source>
        <dbReference type="Proteomes" id="UP001479436"/>
    </source>
</evidence>
<accession>A0ABR2VX64</accession>
<comment type="caution">
    <text evidence="16">Lacks conserved residue(s) required for the propagation of feature annotation.</text>
</comment>
<comment type="caution">
    <text evidence="17">The sequence shown here is derived from an EMBL/GenBank/DDBJ whole genome shotgun (WGS) entry which is preliminary data.</text>
</comment>
<keyword evidence="6 16" id="KW-0444">Lipid biosynthesis</keyword>
<evidence type="ECO:0000256" key="8">
    <source>
        <dbReference type="ARBA" id="ARBA00022692"/>
    </source>
</evidence>
<reference evidence="17 18" key="1">
    <citation type="submission" date="2023-04" db="EMBL/GenBank/DDBJ databases">
        <title>Genome of Basidiobolus ranarum AG-B5.</title>
        <authorList>
            <person name="Stajich J.E."/>
            <person name="Carter-House D."/>
            <person name="Gryganskyi A."/>
        </authorList>
    </citation>
    <scope>NUCLEOTIDE SEQUENCE [LARGE SCALE GENOMIC DNA]</scope>
    <source>
        <strain evidence="17 18">AG-B5</strain>
    </source>
</reference>
<keyword evidence="9" id="KW-0319">Glycerol metabolism</keyword>
<comment type="pathway">
    <text evidence="2 16">Glycerolipid metabolism; triacylglycerol biosynthesis.</text>
</comment>
<evidence type="ECO:0000256" key="1">
    <source>
        <dbReference type="ARBA" id="ARBA00004477"/>
    </source>
</evidence>
<dbReference type="EC" id="2.3.1.20" evidence="5 16"/>
<comment type="similarity">
    <text evidence="4 16">Belongs to the diacylglycerol acyltransferase family.</text>
</comment>
<proteinExistence type="inferred from homology"/>
<keyword evidence="10 16" id="KW-0256">Endoplasmic reticulum</keyword>
<evidence type="ECO:0000256" key="11">
    <source>
        <dbReference type="ARBA" id="ARBA00022989"/>
    </source>
</evidence>
<keyword evidence="7 17" id="KW-0808">Transferase</keyword>
<feature type="transmembrane region" description="Helical" evidence="16">
    <location>
        <begin position="20"/>
        <end position="53"/>
    </location>
</feature>
<gene>
    <name evidence="17" type="primary">DGA1_1</name>
    <name evidence="17" type="ORF">K7432_009363</name>
</gene>
<comment type="pathway">
    <text evidence="3">Lipid metabolism.</text>
</comment>
<keyword evidence="12 16" id="KW-0443">Lipid metabolism</keyword>
<evidence type="ECO:0000256" key="15">
    <source>
        <dbReference type="ARBA" id="ARBA00048109"/>
    </source>
</evidence>
<name>A0ABR2VX64_9FUNG</name>
<dbReference type="GO" id="GO:0003846">
    <property type="term" value="F:2-acylglycerol O-acyltransferase activity"/>
    <property type="evidence" value="ECO:0007669"/>
    <property type="project" value="UniProtKB-EC"/>
</dbReference>
<evidence type="ECO:0000256" key="7">
    <source>
        <dbReference type="ARBA" id="ARBA00022679"/>
    </source>
</evidence>
<dbReference type="Proteomes" id="UP001479436">
    <property type="component" value="Unassembled WGS sequence"/>
</dbReference>
<organism evidence="17 18">
    <name type="scientific">Basidiobolus ranarum</name>
    <dbReference type="NCBI Taxonomy" id="34480"/>
    <lineage>
        <taxon>Eukaryota</taxon>
        <taxon>Fungi</taxon>
        <taxon>Fungi incertae sedis</taxon>
        <taxon>Zoopagomycota</taxon>
        <taxon>Entomophthoromycotina</taxon>
        <taxon>Basidiobolomycetes</taxon>
        <taxon>Basidiobolales</taxon>
        <taxon>Basidiobolaceae</taxon>
        <taxon>Basidiobolus</taxon>
    </lineage>
</organism>
<evidence type="ECO:0000256" key="4">
    <source>
        <dbReference type="ARBA" id="ARBA00005420"/>
    </source>
</evidence>
<evidence type="ECO:0000256" key="9">
    <source>
        <dbReference type="ARBA" id="ARBA00022798"/>
    </source>
</evidence>
<evidence type="ECO:0000313" key="17">
    <source>
        <dbReference type="EMBL" id="KAK9708895.1"/>
    </source>
</evidence>
<dbReference type="CDD" id="cd07987">
    <property type="entry name" value="LPLAT_MGAT-like"/>
    <property type="match status" value="1"/>
</dbReference>
<dbReference type="InterPro" id="IPR007130">
    <property type="entry name" value="DAGAT"/>
</dbReference>
<dbReference type="PANTHER" id="PTHR12317:SF0">
    <property type="entry name" value="ACYLTRANSFERASE"/>
    <property type="match status" value="1"/>
</dbReference>
<dbReference type="EMBL" id="JASJQH010007449">
    <property type="protein sequence ID" value="KAK9708895.1"/>
    <property type="molecule type" value="Genomic_DNA"/>
</dbReference>
<protein>
    <recommendedName>
        <fullName evidence="5 16">Diacylglycerol O-acyltransferase</fullName>
        <ecNumber evidence="5 16">2.3.1.20</ecNumber>
    </recommendedName>
</protein>
<keyword evidence="13 16" id="KW-0472">Membrane</keyword>
<comment type="subcellular location">
    <subcellularLocation>
        <location evidence="1 16">Endoplasmic reticulum membrane</location>
        <topology evidence="1 16">Multi-pass membrane protein</topology>
    </subcellularLocation>
</comment>